<feature type="domain" description="ABC transmembrane type-2" evidence="9">
    <location>
        <begin position="169"/>
        <end position="391"/>
    </location>
</feature>
<evidence type="ECO:0000313" key="11">
    <source>
        <dbReference type="Proteomes" id="UP000006443"/>
    </source>
</evidence>
<keyword evidence="6 8" id="KW-1133">Transmembrane helix</keyword>
<dbReference type="Pfam" id="PF12698">
    <property type="entry name" value="ABC2_membrane_3"/>
    <property type="match status" value="1"/>
</dbReference>
<evidence type="ECO:0000313" key="10">
    <source>
        <dbReference type="EMBL" id="EEG79042.1"/>
    </source>
</evidence>
<keyword evidence="4" id="KW-1003">Cell membrane</keyword>
<dbReference type="EMBL" id="ACJM01000001">
    <property type="protein sequence ID" value="EEG79042.1"/>
    <property type="molecule type" value="Genomic_DNA"/>
</dbReference>
<dbReference type="InterPro" id="IPR047817">
    <property type="entry name" value="ABC2_TM_bact-type"/>
</dbReference>
<evidence type="ECO:0000256" key="8">
    <source>
        <dbReference type="SAM" id="Phobius"/>
    </source>
</evidence>
<comment type="caution">
    <text evidence="10">The sequence shown here is derived from an EMBL/GenBank/DDBJ whole genome shotgun (WGS) entry which is preliminary data.</text>
</comment>
<protein>
    <submittedName>
        <fullName evidence="10">ABC-2 type transporter</fullName>
    </submittedName>
</protein>
<comment type="subcellular location">
    <subcellularLocation>
        <location evidence="1">Cell membrane</location>
        <topology evidence="1">Multi-pass membrane protein</topology>
    </subcellularLocation>
</comment>
<dbReference type="OrthoDB" id="266913at2"/>
<dbReference type="PROSITE" id="PS51012">
    <property type="entry name" value="ABC_TM2"/>
    <property type="match status" value="1"/>
</dbReference>
<dbReference type="InterPro" id="IPR051449">
    <property type="entry name" value="ABC-2_transporter_component"/>
</dbReference>
<proteinExistence type="inferred from homology"/>
<name>C0GCV7_DETAL</name>
<keyword evidence="5 8" id="KW-0812">Transmembrane</keyword>
<dbReference type="Gene3D" id="3.40.1710.10">
    <property type="entry name" value="abc type-2 transporter like domain"/>
    <property type="match status" value="1"/>
</dbReference>
<feature type="transmembrane region" description="Helical" evidence="8">
    <location>
        <begin position="247"/>
        <end position="273"/>
    </location>
</feature>
<feature type="transmembrane region" description="Helical" evidence="8">
    <location>
        <begin position="318"/>
        <end position="344"/>
    </location>
</feature>
<dbReference type="InterPro" id="IPR013525">
    <property type="entry name" value="ABC2_TM"/>
</dbReference>
<keyword evidence="11" id="KW-1185">Reference proteome</keyword>
<evidence type="ECO:0000259" key="9">
    <source>
        <dbReference type="PROSITE" id="PS51012"/>
    </source>
</evidence>
<feature type="transmembrane region" description="Helical" evidence="8">
    <location>
        <begin position="285"/>
        <end position="306"/>
    </location>
</feature>
<evidence type="ECO:0000256" key="3">
    <source>
        <dbReference type="ARBA" id="ARBA00022448"/>
    </source>
</evidence>
<organism evidence="10 11">
    <name type="scientific">Dethiobacter alkaliphilus AHT 1</name>
    <dbReference type="NCBI Taxonomy" id="555088"/>
    <lineage>
        <taxon>Bacteria</taxon>
        <taxon>Bacillati</taxon>
        <taxon>Bacillota</taxon>
        <taxon>Dethiobacteria</taxon>
        <taxon>Dethiobacterales</taxon>
        <taxon>Dethiobacteraceae</taxon>
        <taxon>Dethiobacter</taxon>
    </lineage>
</organism>
<evidence type="ECO:0000256" key="2">
    <source>
        <dbReference type="ARBA" id="ARBA00007783"/>
    </source>
</evidence>
<dbReference type="STRING" id="555088.DealDRAFT_0316"/>
<dbReference type="Proteomes" id="UP000006443">
    <property type="component" value="Unassembled WGS sequence"/>
</dbReference>
<comment type="similarity">
    <text evidence="2">Belongs to the ABC-2 integral membrane protein family.</text>
</comment>
<evidence type="ECO:0000256" key="7">
    <source>
        <dbReference type="ARBA" id="ARBA00023136"/>
    </source>
</evidence>
<dbReference type="PANTHER" id="PTHR30294">
    <property type="entry name" value="MEMBRANE COMPONENT OF ABC TRANSPORTER YHHJ-RELATED"/>
    <property type="match status" value="1"/>
</dbReference>
<dbReference type="AlphaFoldDB" id="C0GCV7"/>
<evidence type="ECO:0000256" key="1">
    <source>
        <dbReference type="ARBA" id="ARBA00004651"/>
    </source>
</evidence>
<feature type="transmembrane region" description="Helical" evidence="8">
    <location>
        <begin position="21"/>
        <end position="40"/>
    </location>
</feature>
<accession>C0GCV7</accession>
<dbReference type="PANTHER" id="PTHR30294:SF48">
    <property type="entry name" value="LINEARMYCIN RESISTANCE PERMEASE PROTEIN LNRM"/>
    <property type="match status" value="1"/>
</dbReference>
<keyword evidence="3" id="KW-0813">Transport</keyword>
<dbReference type="GO" id="GO:0140359">
    <property type="term" value="F:ABC-type transporter activity"/>
    <property type="evidence" value="ECO:0007669"/>
    <property type="project" value="InterPro"/>
</dbReference>
<feature type="transmembrane region" description="Helical" evidence="8">
    <location>
        <begin position="364"/>
        <end position="386"/>
    </location>
</feature>
<keyword evidence="7 8" id="KW-0472">Membrane</keyword>
<dbReference type="RefSeq" id="WP_008514208.1">
    <property type="nucleotide sequence ID" value="NZ_ACJM01000001.1"/>
</dbReference>
<feature type="transmembrane region" description="Helical" evidence="8">
    <location>
        <begin position="203"/>
        <end position="226"/>
    </location>
</feature>
<gene>
    <name evidence="10" type="ORF">DealDRAFT_0316</name>
</gene>
<evidence type="ECO:0000256" key="5">
    <source>
        <dbReference type="ARBA" id="ARBA00022692"/>
    </source>
</evidence>
<reference evidence="10 11" key="1">
    <citation type="submission" date="2009-02" db="EMBL/GenBank/DDBJ databases">
        <title>Sequencing of the draft genome and assembly of Dethiobacter alkaliphilus AHT 1.</title>
        <authorList>
            <consortium name="US DOE Joint Genome Institute (JGI-PGF)"/>
            <person name="Lucas S."/>
            <person name="Copeland A."/>
            <person name="Lapidus A."/>
            <person name="Glavina del Rio T."/>
            <person name="Dalin E."/>
            <person name="Tice H."/>
            <person name="Bruce D."/>
            <person name="Goodwin L."/>
            <person name="Pitluck S."/>
            <person name="Larimer F."/>
            <person name="Land M.L."/>
            <person name="Hauser L."/>
            <person name="Muyzer G."/>
        </authorList>
    </citation>
    <scope>NUCLEOTIDE SEQUENCE [LARGE SCALE GENOMIC DNA]</scope>
    <source>
        <strain evidence="10 11">AHT 1</strain>
    </source>
</reference>
<evidence type="ECO:0000256" key="4">
    <source>
        <dbReference type="ARBA" id="ARBA00022475"/>
    </source>
</evidence>
<evidence type="ECO:0000256" key="6">
    <source>
        <dbReference type="ARBA" id="ARBA00022989"/>
    </source>
</evidence>
<sequence>MKTVWICLKDLLQAVRDGKGLLLLIVMPLILIAILGSAFGGQFAPAQGVMTFDFALVDEDGGVMGEAVRSFLSSDEFGDMFSVLETTAAEAEKHVNAGNLAAAVIVPAGFSELFMAGEPVELTLLTDQTRFISPMVAESLLQNFAESLSAGQLAVVQAVSGGYADGQELASLGEAVALDLQATMPQIKEELSQRDALITSFQYYTAAMAVMFMLFAGMNGLQAIVAERRNHTFHRLAASPLSRSQFVWGKFFGIVAVCFAQFLVLMLGTRYLYGVSWGSRPWEAAVVALSFGVAVSGLSLMSSALVQNEKTLMAIWPIGIQISSALGGSMVPLAAFPPTMQLVARVTPNFWGLQAFTQVMMGQALNWLLLLPLLGVGVVSLGVATVRITRI</sequence>
<dbReference type="GO" id="GO:0005886">
    <property type="term" value="C:plasma membrane"/>
    <property type="evidence" value="ECO:0007669"/>
    <property type="project" value="UniProtKB-SubCell"/>
</dbReference>
<dbReference type="eggNOG" id="COG0842">
    <property type="taxonomic scope" value="Bacteria"/>
</dbReference>